<dbReference type="Gene3D" id="1.10.530.10">
    <property type="match status" value="1"/>
</dbReference>
<dbReference type="InterPro" id="IPR023346">
    <property type="entry name" value="Lysozyme-like_dom_sf"/>
</dbReference>
<dbReference type="PANTHER" id="PTHR35936:SF32">
    <property type="entry name" value="MEMBRANE-BOUND LYTIC MUREIN TRANSGLYCOSYLASE F"/>
    <property type="match status" value="1"/>
</dbReference>
<dbReference type="GO" id="GO:0009279">
    <property type="term" value="C:cell outer membrane"/>
    <property type="evidence" value="ECO:0007669"/>
    <property type="project" value="UniProtKB-SubCell"/>
</dbReference>
<dbReference type="SUPFAM" id="SSF53850">
    <property type="entry name" value="Periplasmic binding protein-like II"/>
    <property type="match status" value="1"/>
</dbReference>
<dbReference type="InterPro" id="IPR001638">
    <property type="entry name" value="Solute-binding_3/MltF_N"/>
</dbReference>
<proteinExistence type="predicted"/>
<evidence type="ECO:0000259" key="4">
    <source>
        <dbReference type="SMART" id="SM00062"/>
    </source>
</evidence>
<reference evidence="5" key="1">
    <citation type="submission" date="2016-04" db="EMBL/GenBank/DDBJ databases">
        <authorList>
            <person name="Evans L.H."/>
            <person name="Alamgir A."/>
            <person name="Owens N."/>
            <person name="Weber N.D."/>
            <person name="Virtaneva K."/>
            <person name="Barbian K."/>
            <person name="Babar A."/>
            <person name="Rosenke K."/>
        </authorList>
    </citation>
    <scope>NUCLEOTIDE SEQUENCE</scope>
    <source>
        <strain evidence="5">86-1</strain>
    </source>
</reference>
<gene>
    <name evidence="5" type="ORF">KL86DYS1_20122</name>
</gene>
<name>A0A212JL70_9BACT</name>
<dbReference type="AlphaFoldDB" id="A0A212JL70"/>
<dbReference type="CDD" id="cd01009">
    <property type="entry name" value="PBP2_YfhD_N"/>
    <property type="match status" value="1"/>
</dbReference>
<dbReference type="PANTHER" id="PTHR35936">
    <property type="entry name" value="MEMBRANE-BOUND LYTIC MUREIN TRANSGLYCOSYLASE F"/>
    <property type="match status" value="1"/>
</dbReference>
<sequence>MKYNLIVYLLLLSSCFFFSCKKKHEQSVYDFEQIKEKGELTIITLNSSTSYFIYREEPMGYDYDLAQDFCDHYGLKLNVKVAENTTRLIEMLKRGEGDLIAYAVPIQNELKDSISYCGLQQITHQVLVQRANKGDTIIKDVTGLIDKEVYVEADTKYHQRLLNLDSELGGGIRIHTVSEDTITSEDLIEMVSLGKIRYTACDEYIARLNRTYFRNIDISLPISFEQRASWAVRKDMPNLANALNEWFAENDNTPVYKSIIKKYFELSKQLFEGEYITPKNLPKGAVSVYDELFRKHAKNTKYEWQFLAAICYHESRFQNNLTSWAGAAGIMGLMPRTAASLGLTSEDRMNPDLSIGAAVELLDRLDKIFRKIESISEREKFILAAYNAGNGHVNDAQALASKYGANPYIWEGNVQKYLELKSNPEYYNDPVCKSGYFRGGETMKYVNNVLATMNRFKRISENKK</sequence>
<dbReference type="RefSeq" id="WP_296941268.1">
    <property type="nucleotide sequence ID" value="NZ_LT599032.1"/>
</dbReference>
<dbReference type="InterPro" id="IPR008258">
    <property type="entry name" value="Transglycosylase_SLT_dom_1"/>
</dbReference>
<feature type="domain" description="Solute-binding protein family 3/N-terminal" evidence="4">
    <location>
        <begin position="39"/>
        <end position="267"/>
    </location>
</feature>
<dbReference type="EMBL" id="FLUM01000002">
    <property type="protein sequence ID" value="SBW00172.1"/>
    <property type="molecule type" value="Genomic_DNA"/>
</dbReference>
<keyword evidence="2" id="KW-0732">Signal</keyword>
<evidence type="ECO:0000256" key="2">
    <source>
        <dbReference type="ARBA" id="ARBA00022729"/>
    </source>
</evidence>
<comment type="subcellular location">
    <subcellularLocation>
        <location evidence="1">Cell outer membrane</location>
        <topology evidence="1">Peripheral membrane protein</topology>
    </subcellularLocation>
</comment>
<dbReference type="Pfam" id="PF01464">
    <property type="entry name" value="SLT"/>
    <property type="match status" value="1"/>
</dbReference>
<evidence type="ECO:0000256" key="3">
    <source>
        <dbReference type="ARBA" id="ARBA00023237"/>
    </source>
</evidence>
<evidence type="ECO:0000313" key="5">
    <source>
        <dbReference type="EMBL" id="SBW00172.1"/>
    </source>
</evidence>
<dbReference type="CDD" id="cd13403">
    <property type="entry name" value="MLTF-like"/>
    <property type="match status" value="1"/>
</dbReference>
<dbReference type="SMART" id="SM00062">
    <property type="entry name" value="PBPb"/>
    <property type="match status" value="1"/>
</dbReference>
<dbReference type="Pfam" id="PF00497">
    <property type="entry name" value="SBP_bac_3"/>
    <property type="match status" value="1"/>
</dbReference>
<organism evidence="5">
    <name type="scientific">uncultured Dysgonomonas sp</name>
    <dbReference type="NCBI Taxonomy" id="206096"/>
    <lineage>
        <taxon>Bacteria</taxon>
        <taxon>Pseudomonadati</taxon>
        <taxon>Bacteroidota</taxon>
        <taxon>Bacteroidia</taxon>
        <taxon>Bacteroidales</taxon>
        <taxon>Dysgonomonadaceae</taxon>
        <taxon>Dysgonomonas</taxon>
        <taxon>environmental samples</taxon>
    </lineage>
</organism>
<dbReference type="Gene3D" id="3.40.190.10">
    <property type="entry name" value="Periplasmic binding protein-like II"/>
    <property type="match status" value="2"/>
</dbReference>
<dbReference type="PROSITE" id="PS51257">
    <property type="entry name" value="PROKAR_LIPOPROTEIN"/>
    <property type="match status" value="1"/>
</dbReference>
<protein>
    <recommendedName>
        <fullName evidence="4">Solute-binding protein family 3/N-terminal domain-containing protein</fullName>
    </recommendedName>
</protein>
<evidence type="ECO:0000256" key="1">
    <source>
        <dbReference type="ARBA" id="ARBA00004339"/>
    </source>
</evidence>
<keyword evidence="3" id="KW-0472">Membrane</keyword>
<keyword evidence="3" id="KW-0998">Cell outer membrane</keyword>
<accession>A0A212JL70</accession>
<dbReference type="SUPFAM" id="SSF53955">
    <property type="entry name" value="Lysozyme-like"/>
    <property type="match status" value="1"/>
</dbReference>